<comment type="similarity">
    <text evidence="1">Belongs to the myoviridae tail sheath protein family.</text>
</comment>
<evidence type="ECO:0000313" key="4">
    <source>
        <dbReference type="EMBL" id="CAR67772.1"/>
    </source>
</evidence>
<protein>
    <recommendedName>
        <fullName evidence="2">Tail sheath protein C-terminal domain-containing protein</fullName>
    </recommendedName>
</protein>
<evidence type="ECO:0000259" key="2">
    <source>
        <dbReference type="Pfam" id="PF17482"/>
    </source>
</evidence>
<gene>
    <name evidence="3" type="ordered locus">PAU_03350</name>
    <name evidence="4" type="ORF">PA-RVA20-21-0168</name>
</gene>
<dbReference type="KEGG" id="pay:PAU_03350"/>
<feature type="domain" description="Tail sheath protein C-terminal" evidence="2">
    <location>
        <begin position="309"/>
        <end position="414"/>
    </location>
</feature>
<evidence type="ECO:0000313" key="5">
    <source>
        <dbReference type="Proteomes" id="UP000002747"/>
    </source>
</evidence>
<dbReference type="Gene3D" id="3.40.50.11780">
    <property type="match status" value="1"/>
</dbReference>
<reference evidence="4" key="1">
    <citation type="journal article" date="2008" name="Proc. Natl. Acad. Sci. U.S.A.">
        <title>Rapid virulence annotation (RVA): identification of virulence factors using a bacterial genome library and multiple invertebrate hosts.</title>
        <authorList>
            <person name="Waterfield N.R."/>
            <person name="Sanchez-Contreras M."/>
            <person name="Eleftherianos I."/>
            <person name="Dowling A."/>
            <person name="Wilkinson P."/>
            <person name="Parkhill J."/>
            <person name="Thomson N."/>
            <person name="Reynolds S.E."/>
            <person name="Bode H.B."/>
            <person name="Dorus S."/>
            <person name="Ffrench-Constant R.H."/>
        </authorList>
    </citation>
    <scope>NUCLEOTIDE SEQUENCE</scope>
    <source>
        <strain evidence="4">ATCC 43949</strain>
    </source>
</reference>
<dbReference type="PDB" id="6J0N">
    <property type="method" value="EM"/>
    <property type="resolution" value="3.50 A"/>
    <property type="chains" value="V/W/X/Y/Z/a=15-424"/>
</dbReference>
<dbReference type="Proteomes" id="UP000002747">
    <property type="component" value="Chromosome"/>
</dbReference>
<sequence length="424" mass="47422">MTVPTLTILEEVMMMERLQPGVTLTESIITMGQQEIPSAVPVFIGYTVRYPEQSEASVRIDSLAEYTSLFGDDHVMMFAVRHYFDNGGQQAFVLPLKDNMPSVEMTTAEAENLIAALRSATVSEAIGGHSQITLILVPDMARLNDSDIDDSSTQVSLWSQGWEALLQLSQVRPNLFVLLDAPDNVEQAQKCMTTLSSDYRQWGAAYWPRLETTYQKEISGKDNESQGIFQGTVLSPTAAVAAVIQRTDNDAGVWKAPANIALSQVIRPVKSYLQGSVLFNSSGTSLNVIRSFPGKGIRVWGCRTLENTDNTQWRYLQTRRLVSYVTAHLTQLARMYVFEPNNELTWMKLKGQSYNWLRQLWLQGGLYGSQEDEAFNILLGVNETMTEDDVRAGKMIMKVELAVLFPAEFIEISLVFNTQTEALS</sequence>
<evidence type="ECO:0007829" key="6">
    <source>
        <dbReference type="PDB" id="6J0N"/>
    </source>
</evidence>
<dbReference type="STRING" id="291112.PAU_03350"/>
<dbReference type="PANTHER" id="PTHR35861">
    <property type="match status" value="1"/>
</dbReference>
<reference evidence="3" key="2">
    <citation type="submission" date="2008-05" db="EMBL/GenBank/DDBJ databases">
        <authorList>
            <person name="Crossman L.C."/>
        </authorList>
    </citation>
    <scope>NUCLEOTIDE SEQUENCE</scope>
    <source>
        <strain evidence="3">ATCC43949</strain>
    </source>
</reference>
<accession>C7BIR4</accession>
<name>B6VNP1_PHOAA</name>
<reference evidence="3 5" key="4">
    <citation type="journal article" date="2009" name="BMC Genomics">
        <title>Comparative genomics of the emerging human pathogen Photorhabdus asymbiotica with the insect pathogen Photorhabdus luminescens.</title>
        <authorList>
            <person name="Wilkinson P."/>
            <person name="Waterfield N.R."/>
            <person name="Crossman L."/>
            <person name="Corton C."/>
            <person name="Sanchez-Contreras M."/>
            <person name="Vlisidou I."/>
            <person name="Barron A."/>
            <person name="Bignell A."/>
            <person name="Clark L."/>
            <person name="Ormond D."/>
            <person name="Mayho M."/>
            <person name="Bason N."/>
            <person name="Smith F."/>
            <person name="Simmonds M."/>
            <person name="Churcher C."/>
            <person name="Harris D."/>
            <person name="Thompson N.R."/>
            <person name="Quail M."/>
            <person name="Parkhill J."/>
            <person name="ffrench-Constant R.H."/>
        </authorList>
    </citation>
    <scope>NUCLEOTIDE SEQUENCE [LARGE SCALE GENOMIC DNA]</scope>
    <source>
        <strain evidence="5">ATCC 43949 / 3105-77</strain>
        <strain evidence="3">ATCC43949</strain>
    </source>
</reference>
<dbReference type="InterPro" id="IPR052042">
    <property type="entry name" value="Tail_sheath_structural"/>
</dbReference>
<dbReference type="SMR" id="B6VNP1"/>
<keyword evidence="6" id="KW-0002">3D-structure</keyword>
<organism evidence="4">
    <name type="scientific">Photorhabdus asymbiotica subsp. asymbiotica (strain ATCC 43949 / 3105-77)</name>
    <name type="common">Xenorhabdus luminescens (strain 2)</name>
    <dbReference type="NCBI Taxonomy" id="553480"/>
    <lineage>
        <taxon>Bacteria</taxon>
        <taxon>Pseudomonadati</taxon>
        <taxon>Pseudomonadota</taxon>
        <taxon>Gammaproteobacteria</taxon>
        <taxon>Enterobacterales</taxon>
        <taxon>Morganellaceae</taxon>
        <taxon>Photorhabdus</taxon>
    </lineage>
</organism>
<dbReference type="PDBsum" id="6J0N"/>
<reference evidence="4" key="3">
    <citation type="submission" date="2008-09" db="EMBL/GenBank/DDBJ databases">
        <authorList>
            <person name="Thomson N.R."/>
        </authorList>
    </citation>
    <scope>NUCLEOTIDE SEQUENCE</scope>
    <source>
        <strain evidence="4">ATCC 43949</strain>
    </source>
</reference>
<dbReference type="InterPro" id="IPR020287">
    <property type="entry name" value="Tail_sheath_C"/>
</dbReference>
<accession>B6VNP1</accession>
<proteinExistence type="evidence at protein level"/>
<dbReference type="PANTHER" id="PTHR35861:SF1">
    <property type="entry name" value="PHAGE TAIL SHEATH PROTEIN"/>
    <property type="match status" value="1"/>
</dbReference>
<dbReference type="eggNOG" id="COG3497">
    <property type="taxonomic scope" value="Bacteria"/>
</dbReference>
<dbReference type="EMDB" id="EMD-9765"/>
<evidence type="ECO:0000256" key="1">
    <source>
        <dbReference type="ARBA" id="ARBA00008005"/>
    </source>
</evidence>
<dbReference type="AlphaFoldDB" id="B6VNP1"/>
<evidence type="ECO:0000313" key="3">
    <source>
        <dbReference type="EMBL" id="CAQ85438.1"/>
    </source>
</evidence>
<dbReference type="EMBL" id="FM162591">
    <property type="protein sequence ID" value="CAQ85438.1"/>
    <property type="molecule type" value="Genomic_DNA"/>
</dbReference>
<reference evidence="6" key="5">
    <citation type="journal article" date="2019" name="Cell">
        <title>Cryo-EM Structure and Assembly of an Extracellular Contractile Injection System.</title>
        <authorList>
            <person name="Jiang F."/>
            <person name="Li N."/>
            <person name="Wang X."/>
            <person name="Cheng J."/>
            <person name="Huang Y."/>
            <person name="Yang Y."/>
            <person name="Yang J."/>
            <person name="Cai B."/>
            <person name="Wang Y.P."/>
            <person name="Jin Q."/>
            <person name="Gao N."/>
        </authorList>
    </citation>
    <scope>STRUCTURE BY ELECTRON MICROSCOPY (3.50 ANGSTROMS) OF 15-424</scope>
</reference>
<dbReference type="EMBL" id="FM211060">
    <property type="protein sequence ID" value="CAR67772.1"/>
    <property type="molecule type" value="Genomic_DNA"/>
</dbReference>
<dbReference type="Pfam" id="PF17482">
    <property type="entry name" value="Phage_sheath_1C"/>
    <property type="match status" value="1"/>
</dbReference>